<dbReference type="Gene3D" id="2.130.10.10">
    <property type="entry name" value="YVTN repeat-like/Quinoprotein amine dehydrogenase"/>
    <property type="match status" value="2"/>
</dbReference>
<gene>
    <name evidence="3" type="ORF">OU798_04705</name>
</gene>
<evidence type="ECO:0000256" key="1">
    <source>
        <dbReference type="SAM" id="Phobius"/>
    </source>
</evidence>
<feature type="transmembrane region" description="Helical" evidence="1">
    <location>
        <begin position="129"/>
        <end position="145"/>
    </location>
</feature>
<sequence>MNQKLFHRGQSKPLRLLPGILIAAIQAFLLFLPTIFPETMMVSVLSGIGLSVFVIVWWGFFSRAAIVERWSAVLLIVVAMLVVSFFLDESIATGNMGLMFLIYGAPAVSILFVLWAVLTCRLSNKLRRITMVVTIVVASGMWGLVRSEGISGIGVSEFTWRWAQTSEEKFLKEAGEKTGTNPASAEFAETGNNWTGFRGPKRDGIVYRTTFSTDWKTTPPTEVWRKPVGPGCSGFAVWGNYLYTQEQLGEYEMVSCYNLFTGEPVWQHQDSARFWDSHAGAGPRGTPALYDGKLLALGGTGILNVLDAKTGELFWSKNIARETTTATPIWAFSGSPLVLDSTIYISLAGTLAAYDLYSGKQAWVNSVGGDCYSSPHYCKLNDVPQILFLNENGITGFQPADGKILWEHNWKGNPILQPALLPNGDILINTGATSGIRRLSLINEGNQWKVTERWTSTDLKPNHNDMLVHNGFIYGIDMFGLICIDAETGARRWKGGRYGGQMLLMADQDVLLIVSEKGDLVLVEANPERFNELARLKAIKGKTWNHPVLAGDLVVVRNAEEMAAFRLPEVNKTRNMH</sequence>
<accession>A0A9X3F398</accession>
<dbReference type="Pfam" id="PF13360">
    <property type="entry name" value="PQQ_2"/>
    <property type="match status" value="1"/>
</dbReference>
<dbReference type="EMBL" id="JAPOHD010000009">
    <property type="protein sequence ID" value="MCY1719628.1"/>
    <property type="molecule type" value="Genomic_DNA"/>
</dbReference>
<keyword evidence="1" id="KW-0472">Membrane</keyword>
<dbReference type="InterPro" id="IPR002372">
    <property type="entry name" value="PQQ_rpt_dom"/>
</dbReference>
<keyword evidence="4" id="KW-1185">Reference proteome</keyword>
<dbReference type="InterPro" id="IPR015943">
    <property type="entry name" value="WD40/YVTN_repeat-like_dom_sf"/>
</dbReference>
<dbReference type="InterPro" id="IPR011047">
    <property type="entry name" value="Quinoprotein_ADH-like_sf"/>
</dbReference>
<keyword evidence="1" id="KW-0812">Transmembrane</keyword>
<feature type="transmembrane region" description="Helical" evidence="1">
    <location>
        <begin position="42"/>
        <end position="61"/>
    </location>
</feature>
<comment type="caution">
    <text evidence="3">The sequence shown here is derived from an EMBL/GenBank/DDBJ whole genome shotgun (WGS) entry which is preliminary data.</text>
</comment>
<evidence type="ECO:0000259" key="2">
    <source>
        <dbReference type="Pfam" id="PF13360"/>
    </source>
</evidence>
<evidence type="ECO:0000313" key="3">
    <source>
        <dbReference type="EMBL" id="MCY1719628.1"/>
    </source>
</evidence>
<name>A0A9X3F398_9BACT</name>
<reference evidence="3" key="1">
    <citation type="submission" date="2022-11" db="EMBL/GenBank/DDBJ databases">
        <title>Marilongibacter aestuarii gen. nov., sp. nov., isolated from tidal flat sediment.</title>
        <authorList>
            <person name="Jiayan W."/>
        </authorList>
    </citation>
    <scope>NUCLEOTIDE SEQUENCE</scope>
    <source>
        <strain evidence="3">Z1-6</strain>
    </source>
</reference>
<dbReference type="RefSeq" id="WP_343331966.1">
    <property type="nucleotide sequence ID" value="NZ_JAPOHD010000009.1"/>
</dbReference>
<dbReference type="PANTHER" id="PTHR34512:SF30">
    <property type="entry name" value="OUTER MEMBRANE PROTEIN ASSEMBLY FACTOR BAMB"/>
    <property type="match status" value="1"/>
</dbReference>
<dbReference type="SUPFAM" id="SSF50998">
    <property type="entry name" value="Quinoprotein alcohol dehydrogenase-like"/>
    <property type="match status" value="1"/>
</dbReference>
<proteinExistence type="predicted"/>
<feature type="transmembrane region" description="Helical" evidence="1">
    <location>
        <begin position="16"/>
        <end position="36"/>
    </location>
</feature>
<feature type="transmembrane region" description="Helical" evidence="1">
    <location>
        <begin position="70"/>
        <end position="87"/>
    </location>
</feature>
<evidence type="ECO:0000313" key="4">
    <source>
        <dbReference type="Proteomes" id="UP001145087"/>
    </source>
</evidence>
<dbReference type="PANTHER" id="PTHR34512">
    <property type="entry name" value="CELL SURFACE PROTEIN"/>
    <property type="match status" value="1"/>
</dbReference>
<protein>
    <submittedName>
        <fullName evidence="3">PQQ-binding-like beta-propeller repeat protein</fullName>
    </submittedName>
</protein>
<organism evidence="3 4">
    <name type="scientific">Draconibacterium aestuarii</name>
    <dbReference type="NCBI Taxonomy" id="2998507"/>
    <lineage>
        <taxon>Bacteria</taxon>
        <taxon>Pseudomonadati</taxon>
        <taxon>Bacteroidota</taxon>
        <taxon>Bacteroidia</taxon>
        <taxon>Marinilabiliales</taxon>
        <taxon>Prolixibacteraceae</taxon>
        <taxon>Draconibacterium</taxon>
    </lineage>
</organism>
<keyword evidence="1" id="KW-1133">Transmembrane helix</keyword>
<dbReference type="Proteomes" id="UP001145087">
    <property type="component" value="Unassembled WGS sequence"/>
</dbReference>
<feature type="domain" description="Pyrrolo-quinoline quinone repeat" evidence="2">
    <location>
        <begin position="253"/>
        <end position="494"/>
    </location>
</feature>
<dbReference type="AlphaFoldDB" id="A0A9X3F398"/>
<feature type="transmembrane region" description="Helical" evidence="1">
    <location>
        <begin position="99"/>
        <end position="117"/>
    </location>
</feature>